<keyword evidence="9 13" id="KW-0472">Membrane</keyword>
<dbReference type="HAMAP" id="MF_01810">
    <property type="entry name" value="YidC_type1"/>
    <property type="match status" value="1"/>
</dbReference>
<feature type="transmembrane region" description="Helical" evidence="13">
    <location>
        <begin position="605"/>
        <end position="625"/>
    </location>
</feature>
<dbReference type="RefSeq" id="WP_343788462.1">
    <property type="nucleotide sequence ID" value="NZ_BAAAFH010000022.1"/>
</dbReference>
<evidence type="ECO:0000256" key="2">
    <source>
        <dbReference type="ARBA" id="ARBA00010527"/>
    </source>
</evidence>
<feature type="region of interest" description="Disordered" evidence="14">
    <location>
        <begin position="27"/>
        <end position="58"/>
    </location>
</feature>
<keyword evidence="5 13" id="KW-1003">Cell membrane</keyword>
<keyword evidence="4 13" id="KW-0813">Transport</keyword>
<evidence type="ECO:0000256" key="7">
    <source>
        <dbReference type="ARBA" id="ARBA00022927"/>
    </source>
</evidence>
<evidence type="ECO:0000313" key="18">
    <source>
        <dbReference type="Proteomes" id="UP001501126"/>
    </source>
</evidence>
<evidence type="ECO:0000256" key="12">
    <source>
        <dbReference type="ARBA" id="ARBA00033342"/>
    </source>
</evidence>
<reference evidence="18" key="1">
    <citation type="journal article" date="2019" name="Int. J. Syst. Evol. Microbiol.">
        <title>The Global Catalogue of Microorganisms (GCM) 10K type strain sequencing project: providing services to taxonomists for standard genome sequencing and annotation.</title>
        <authorList>
            <consortium name="The Broad Institute Genomics Platform"/>
            <consortium name="The Broad Institute Genome Sequencing Center for Infectious Disease"/>
            <person name="Wu L."/>
            <person name="Ma J."/>
        </authorList>
    </citation>
    <scope>NUCLEOTIDE SEQUENCE [LARGE SCALE GENOMIC DNA]</scope>
    <source>
        <strain evidence="18">JCM 16083</strain>
    </source>
</reference>
<evidence type="ECO:0000256" key="8">
    <source>
        <dbReference type="ARBA" id="ARBA00022989"/>
    </source>
</evidence>
<dbReference type="NCBIfam" id="NF002356">
    <property type="entry name" value="PRK01318.2-3"/>
    <property type="match status" value="1"/>
</dbReference>
<evidence type="ECO:0000256" key="6">
    <source>
        <dbReference type="ARBA" id="ARBA00022692"/>
    </source>
</evidence>
<evidence type="ECO:0000256" key="14">
    <source>
        <dbReference type="SAM" id="MobiDB-lite"/>
    </source>
</evidence>
<feature type="transmembrane region" description="Helical" evidence="13">
    <location>
        <begin position="6"/>
        <end position="23"/>
    </location>
</feature>
<name>A0ABP3Y3N2_9FLAO</name>
<dbReference type="InterPro" id="IPR028055">
    <property type="entry name" value="YidC/Oxa/ALB_C"/>
</dbReference>
<dbReference type="EMBL" id="BAAAFH010000022">
    <property type="protein sequence ID" value="GAA0876176.1"/>
    <property type="molecule type" value="Genomic_DNA"/>
</dbReference>
<dbReference type="NCBIfam" id="TIGR03592">
    <property type="entry name" value="yidC_oxa1_cterm"/>
    <property type="match status" value="1"/>
</dbReference>
<keyword evidence="8 13" id="KW-1133">Transmembrane helix</keyword>
<evidence type="ECO:0000256" key="5">
    <source>
        <dbReference type="ARBA" id="ARBA00022475"/>
    </source>
</evidence>
<evidence type="ECO:0000256" key="11">
    <source>
        <dbReference type="ARBA" id="ARBA00033245"/>
    </source>
</evidence>
<dbReference type="InterPro" id="IPR038221">
    <property type="entry name" value="YidC_periplasmic_sf"/>
</dbReference>
<comment type="function">
    <text evidence="13">Required for the insertion and/or proper folding and/or complex formation of integral membrane proteins into the membrane. Involved in integration of membrane proteins that insert both dependently and independently of the Sec translocase complex, as well as at least some lipoproteins. Aids folding of multispanning membrane proteins.</text>
</comment>
<comment type="caution">
    <text evidence="17">The sequence shown here is derived from an EMBL/GenBank/DDBJ whole genome shotgun (WGS) entry which is preliminary data.</text>
</comment>
<keyword evidence="6 13" id="KW-0812">Transmembrane</keyword>
<gene>
    <name evidence="13 17" type="primary">yidC</name>
    <name evidence="17" type="ORF">GCM10009118_25860</name>
</gene>
<dbReference type="PANTHER" id="PTHR12428:SF65">
    <property type="entry name" value="CYTOCHROME C OXIDASE ASSEMBLY PROTEIN COX18, MITOCHONDRIAL"/>
    <property type="match status" value="1"/>
</dbReference>
<feature type="domain" description="Membrane insertase YidC N-terminal" evidence="16">
    <location>
        <begin position="135"/>
        <end position="400"/>
    </location>
</feature>
<dbReference type="InterPro" id="IPR028053">
    <property type="entry name" value="Membr_insert_YidC_N"/>
</dbReference>
<dbReference type="PANTHER" id="PTHR12428">
    <property type="entry name" value="OXA1"/>
    <property type="match status" value="1"/>
</dbReference>
<comment type="similarity">
    <text evidence="2 13">Belongs to the OXA1/ALB3/YidC family. Type 1 subfamily.</text>
</comment>
<feature type="transmembrane region" description="Helical" evidence="13">
    <location>
        <begin position="483"/>
        <end position="507"/>
    </location>
</feature>
<organism evidence="17 18">
    <name type="scientific">Wandonia haliotis</name>
    <dbReference type="NCBI Taxonomy" id="574963"/>
    <lineage>
        <taxon>Bacteria</taxon>
        <taxon>Pseudomonadati</taxon>
        <taxon>Bacteroidota</taxon>
        <taxon>Flavobacteriia</taxon>
        <taxon>Flavobacteriales</taxon>
        <taxon>Crocinitomicaceae</taxon>
        <taxon>Wandonia</taxon>
    </lineage>
</organism>
<feature type="transmembrane region" description="Helical" evidence="13">
    <location>
        <begin position="543"/>
        <end position="562"/>
    </location>
</feature>
<evidence type="ECO:0000313" key="17">
    <source>
        <dbReference type="EMBL" id="GAA0876176.1"/>
    </source>
</evidence>
<accession>A0ABP3Y3N2</accession>
<feature type="domain" description="Membrane insertase YidC/Oxa/ALB C-terminal" evidence="15">
    <location>
        <begin position="420"/>
        <end position="622"/>
    </location>
</feature>
<keyword evidence="10 13" id="KW-0143">Chaperone</keyword>
<dbReference type="CDD" id="cd20070">
    <property type="entry name" value="5TM_YidC_Alb3"/>
    <property type="match status" value="1"/>
</dbReference>
<evidence type="ECO:0000256" key="3">
    <source>
        <dbReference type="ARBA" id="ARBA00015325"/>
    </source>
</evidence>
<sequence>MDKNTLIGLGLIGAILVTFSIVNRPSEEDLKKQQENQKSKQTEKVESTSPEDVSEDLNLPEGWVAKRDEKNAILRNAEGAVIIVDTVRSIDSTFIVEEPVKSSTAEKKSPQKASNQKKTTFSGLYMHAPGEKFVLENDLIKAEVSEKGGRISAVYLKDYKTYTDFASNNENAYLQLFDEENSVTELIFTYKGEQIRTKGLAFEALKTEKNVITMRLSPESGKYIDFNYELAENSYHVDFSISMHGFGEDIDPDQILLNWRTDLLRTEKAASQERMVSTVFFHNEKGYDYLSESSQDHLQTETPSDWIAFKQSYFSSILIPEKPFASGAKLGITPYDKTSSKEGTYIKNYTALVNAGISSSENGSIKMQWYFGPNDYTILSSYNSNLEDIINLGWGVFRWVNIYMIQPIFVWLTDIGIGAGIAILLLTIIVKLILAPVTWKMYVSSAKMRILRPQIDKLTEKYPKQEDAMKKQMEMMTLYKESGASPLSGCLPMLLQMPILFAVFRFFPSSFDLRQKGFLWAEDLSSYDAIVSWDKYIPFLSDIYGNHISLFTLLMSVTTLFYTHFNSSNMQQPQQPGMPNMKVIMYIFPVMMIFFFNNYSSGLSYYYFISTLTSILIMLAIKQFFVDEDKLKAKMEAKLANNGDGTKKKKSKFQERLEAMQKAQQEKMNQRK</sequence>
<dbReference type="InterPro" id="IPR001708">
    <property type="entry name" value="YidC/ALB3/OXA1/COX18"/>
</dbReference>
<comment type="subunit">
    <text evidence="13">Interacts with the Sec translocase complex via SecD. Specifically interacts with transmembrane segments of nascent integral membrane proteins during membrane integration.</text>
</comment>
<evidence type="ECO:0000259" key="15">
    <source>
        <dbReference type="Pfam" id="PF02096"/>
    </source>
</evidence>
<evidence type="ECO:0000256" key="13">
    <source>
        <dbReference type="HAMAP-Rule" id="MF_01810"/>
    </source>
</evidence>
<feature type="transmembrane region" description="Helical" evidence="13">
    <location>
        <begin position="415"/>
        <end position="439"/>
    </location>
</feature>
<dbReference type="Gene3D" id="2.70.98.90">
    <property type="match status" value="1"/>
</dbReference>
<feature type="compositionally biased region" description="Basic and acidic residues" evidence="14">
    <location>
        <begin position="27"/>
        <end position="46"/>
    </location>
</feature>
<dbReference type="Proteomes" id="UP001501126">
    <property type="component" value="Unassembled WGS sequence"/>
</dbReference>
<evidence type="ECO:0000259" key="16">
    <source>
        <dbReference type="Pfam" id="PF14849"/>
    </source>
</evidence>
<protein>
    <recommendedName>
        <fullName evidence="3 13">Membrane protein insertase YidC</fullName>
    </recommendedName>
    <alternativeName>
        <fullName evidence="12 13">Foldase YidC</fullName>
    </alternativeName>
    <alternativeName>
        <fullName evidence="11 13">Membrane integrase YidC</fullName>
    </alternativeName>
    <alternativeName>
        <fullName evidence="13">Membrane protein YidC</fullName>
    </alternativeName>
</protein>
<feature type="transmembrane region" description="Helical" evidence="13">
    <location>
        <begin position="583"/>
        <end position="599"/>
    </location>
</feature>
<dbReference type="NCBIfam" id="TIGR03593">
    <property type="entry name" value="yidC_nterm"/>
    <property type="match status" value="1"/>
</dbReference>
<dbReference type="CDD" id="cd19961">
    <property type="entry name" value="EcYidC-like_peri"/>
    <property type="match status" value="1"/>
</dbReference>
<dbReference type="InterPro" id="IPR019998">
    <property type="entry name" value="Membr_insert_YidC"/>
</dbReference>
<keyword evidence="7 13" id="KW-0653">Protein transport</keyword>
<proteinExistence type="inferred from homology"/>
<dbReference type="Pfam" id="PF02096">
    <property type="entry name" value="60KD_IMP"/>
    <property type="match status" value="1"/>
</dbReference>
<feature type="region of interest" description="Disordered" evidence="14">
    <location>
        <begin position="642"/>
        <end position="672"/>
    </location>
</feature>
<keyword evidence="18" id="KW-1185">Reference proteome</keyword>
<dbReference type="Pfam" id="PF14849">
    <property type="entry name" value="YidC_periplas"/>
    <property type="match status" value="1"/>
</dbReference>
<evidence type="ECO:0000256" key="4">
    <source>
        <dbReference type="ARBA" id="ARBA00022448"/>
    </source>
</evidence>
<dbReference type="InterPro" id="IPR047196">
    <property type="entry name" value="YidC_ALB_C"/>
</dbReference>
<comment type="subcellular location">
    <subcellularLocation>
        <location evidence="1">Cell inner membrane</location>
        <topology evidence="1">Multi-pass membrane protein</topology>
    </subcellularLocation>
    <subcellularLocation>
        <location evidence="13">Cell membrane</location>
        <topology evidence="13">Multi-pass membrane protein</topology>
    </subcellularLocation>
</comment>
<evidence type="ECO:0000256" key="10">
    <source>
        <dbReference type="ARBA" id="ARBA00023186"/>
    </source>
</evidence>
<evidence type="ECO:0000256" key="9">
    <source>
        <dbReference type="ARBA" id="ARBA00023136"/>
    </source>
</evidence>
<dbReference type="PRINTS" id="PR00701">
    <property type="entry name" value="60KDINNERMP"/>
</dbReference>
<evidence type="ECO:0000256" key="1">
    <source>
        <dbReference type="ARBA" id="ARBA00004429"/>
    </source>
</evidence>
<feature type="compositionally biased region" description="Basic and acidic residues" evidence="14">
    <location>
        <begin position="652"/>
        <end position="672"/>
    </location>
</feature>